<dbReference type="PRINTS" id="PR00445">
    <property type="entry name" value="HUPFHYPC"/>
</dbReference>
<dbReference type="RefSeq" id="WP_281762946.1">
    <property type="nucleotide sequence ID" value="NZ_AP026709.1"/>
</dbReference>
<comment type="similarity">
    <text evidence="1">Belongs to the HupF/HypC family.</text>
</comment>
<accession>A0ABM8B0K4</accession>
<dbReference type="SUPFAM" id="SSF159127">
    <property type="entry name" value="HupF/HypC-like"/>
    <property type="match status" value="1"/>
</dbReference>
<dbReference type="Pfam" id="PF01455">
    <property type="entry name" value="HupF_HypC"/>
    <property type="match status" value="1"/>
</dbReference>
<dbReference type="NCBIfam" id="TIGR00074">
    <property type="entry name" value="hypC_hupF"/>
    <property type="match status" value="1"/>
</dbReference>
<dbReference type="InterPro" id="IPR001109">
    <property type="entry name" value="Hydrogenase_HupF/HypC"/>
</dbReference>
<gene>
    <name evidence="2" type="primary">hypC_1</name>
    <name evidence="2" type="ORF">SYK_14460</name>
</gene>
<proteinExistence type="inferred from homology"/>
<name>A0ABM8B0K4_9BACT</name>
<keyword evidence="3" id="KW-1185">Reference proteome</keyword>
<evidence type="ECO:0000313" key="3">
    <source>
        <dbReference type="Proteomes" id="UP001317742"/>
    </source>
</evidence>
<dbReference type="PANTHER" id="PTHR35177:SF2">
    <property type="entry name" value="HYDROGENASE MATURATION FACTOR HYBG"/>
    <property type="match status" value="1"/>
</dbReference>
<organism evidence="2 3">
    <name type="scientific">Pseudodesulfovibrio nedwellii</name>
    <dbReference type="NCBI Taxonomy" id="2973072"/>
    <lineage>
        <taxon>Bacteria</taxon>
        <taxon>Pseudomonadati</taxon>
        <taxon>Thermodesulfobacteriota</taxon>
        <taxon>Desulfovibrionia</taxon>
        <taxon>Desulfovibrionales</taxon>
        <taxon>Desulfovibrionaceae</taxon>
    </lineage>
</organism>
<sequence>MCLAVPAEVISIEDDTAVCRVDRGQTTVKASLMLLPEKPELGEFLIIHAGFALRILDREEAEKSLRSMNLAVEGV</sequence>
<evidence type="ECO:0000313" key="2">
    <source>
        <dbReference type="EMBL" id="BDQ37086.1"/>
    </source>
</evidence>
<dbReference type="EMBL" id="AP026709">
    <property type="protein sequence ID" value="BDQ37086.1"/>
    <property type="molecule type" value="Genomic_DNA"/>
</dbReference>
<dbReference type="Gene3D" id="2.30.30.140">
    <property type="match status" value="1"/>
</dbReference>
<dbReference type="PANTHER" id="PTHR35177">
    <property type="entry name" value="HYDROGENASE MATURATION FACTOR HYBG"/>
    <property type="match status" value="1"/>
</dbReference>
<reference evidence="2 3" key="1">
    <citation type="submission" date="2022-08" db="EMBL/GenBank/DDBJ databases">
        <title>Genome Sequence of the sulphate-reducing bacterium, Pseudodesulfovibrio sp. SYK.</title>
        <authorList>
            <person name="Kondo R."/>
            <person name="Kataoka T."/>
        </authorList>
    </citation>
    <scope>NUCLEOTIDE SEQUENCE [LARGE SCALE GENOMIC DNA]</scope>
    <source>
        <strain evidence="2 3">SYK</strain>
    </source>
</reference>
<dbReference type="Proteomes" id="UP001317742">
    <property type="component" value="Chromosome"/>
</dbReference>
<protein>
    <submittedName>
        <fullName evidence="2">Hydantoin utilization protein B</fullName>
    </submittedName>
</protein>
<evidence type="ECO:0000256" key="1">
    <source>
        <dbReference type="ARBA" id="ARBA00006018"/>
    </source>
</evidence>